<dbReference type="Pfam" id="PF07474">
    <property type="entry name" value="G2F"/>
    <property type="match status" value="1"/>
</dbReference>
<evidence type="ECO:0000256" key="5">
    <source>
        <dbReference type="ARBA" id="ARBA00022606"/>
    </source>
</evidence>
<dbReference type="PROSITE" id="PS01187">
    <property type="entry name" value="EGF_CA"/>
    <property type="match status" value="1"/>
</dbReference>
<keyword evidence="8" id="KW-0106">Calcium</keyword>
<dbReference type="InterPro" id="IPR000884">
    <property type="entry name" value="TSP1_rpt"/>
</dbReference>
<dbReference type="PANTHER" id="PTHR24034">
    <property type="entry name" value="EGF-LIKE DOMAIN-CONTAINING PROTEIN"/>
    <property type="match status" value="1"/>
</dbReference>
<evidence type="ECO:0000313" key="16">
    <source>
        <dbReference type="Proteomes" id="UP000261540"/>
    </source>
</evidence>
<evidence type="ECO:0000259" key="13">
    <source>
        <dbReference type="PROSITE" id="PS50026"/>
    </source>
</evidence>
<dbReference type="SUPFAM" id="SSF57184">
    <property type="entry name" value="Growth factor receptor domain"/>
    <property type="match status" value="2"/>
</dbReference>
<keyword evidence="6" id="KW-0732">Signal</keyword>
<dbReference type="Pfam" id="PF00090">
    <property type="entry name" value="TSP_1"/>
    <property type="match status" value="1"/>
</dbReference>
<dbReference type="FunFam" id="2.10.25.10:FF:000038">
    <property type="entry name" value="Fibrillin 2"/>
    <property type="match status" value="1"/>
</dbReference>
<dbReference type="Pfam" id="PF07645">
    <property type="entry name" value="EGF_CA"/>
    <property type="match status" value="8"/>
</dbReference>
<dbReference type="GeneTree" id="ENSGT00940000164697"/>
<dbReference type="Proteomes" id="UP000261540">
    <property type="component" value="Unplaced"/>
</dbReference>
<feature type="domain" description="Nidogen G2 beta-barrel" evidence="14">
    <location>
        <begin position="55"/>
        <end position="276"/>
    </location>
</feature>
<keyword evidence="7" id="KW-0677">Repeat</keyword>
<dbReference type="InterPro" id="IPR050751">
    <property type="entry name" value="ECM_structural_protein"/>
</dbReference>
<evidence type="ECO:0000256" key="6">
    <source>
        <dbReference type="ARBA" id="ARBA00022729"/>
    </source>
</evidence>
<keyword evidence="11" id="KW-0393">Immunoglobulin domain</keyword>
<dbReference type="SMART" id="SM00181">
    <property type="entry name" value="EGF"/>
    <property type="match status" value="7"/>
</dbReference>
<dbReference type="GO" id="GO:0005509">
    <property type="term" value="F:calcium ion binding"/>
    <property type="evidence" value="ECO:0007669"/>
    <property type="project" value="InterPro"/>
</dbReference>
<feature type="domain" description="EGF-like" evidence="13">
    <location>
        <begin position="473"/>
        <end position="513"/>
    </location>
</feature>
<dbReference type="PRINTS" id="PR00907">
    <property type="entry name" value="THRMBOMODULN"/>
</dbReference>
<dbReference type="FunFam" id="2.10.25.10:FF:000023">
    <property type="entry name" value="Fibrillin 2"/>
    <property type="match status" value="1"/>
</dbReference>
<dbReference type="GO" id="GO:0071944">
    <property type="term" value="C:cell periphery"/>
    <property type="evidence" value="ECO:0007669"/>
    <property type="project" value="UniProtKB-ARBA"/>
</dbReference>
<dbReference type="PROSITE" id="PS50026">
    <property type="entry name" value="EGF_3"/>
    <property type="match status" value="5"/>
</dbReference>
<reference evidence="15" key="2">
    <citation type="submission" date="2025-09" db="UniProtKB">
        <authorList>
            <consortium name="Ensembl"/>
        </authorList>
    </citation>
    <scope>IDENTIFICATION</scope>
</reference>
<comment type="caution">
    <text evidence="12">Lacks conserved residue(s) required for the propagation of feature annotation.</text>
</comment>
<name>A0A3B3QTN8_9TELE</name>
<dbReference type="SMART" id="SM00179">
    <property type="entry name" value="EGF_CA"/>
    <property type="match status" value="8"/>
</dbReference>
<feature type="disulfide bond" evidence="12">
    <location>
        <begin position="273"/>
        <end position="283"/>
    </location>
</feature>
<evidence type="ECO:0008006" key="17">
    <source>
        <dbReference type="Google" id="ProtNLM"/>
    </source>
</evidence>
<feature type="disulfide bond" evidence="12">
    <location>
        <begin position="580"/>
        <end position="590"/>
    </location>
</feature>
<dbReference type="PROSITE" id="PS00010">
    <property type="entry name" value="ASX_HYDROXYL"/>
    <property type="match status" value="5"/>
</dbReference>
<dbReference type="InterPro" id="IPR009030">
    <property type="entry name" value="Growth_fac_rcpt_cys_sf"/>
</dbReference>
<keyword evidence="5" id="KW-0716">Sensory transduction</keyword>
<sequence length="780" mass="84267">YSNWGQWGPCSATCGQGLQERTRLCNNPAPANGGAPCQGASTETKTCQSRLCPEVPRRARGSLIGMVNEQEFGVAFLEANITEKNEQGSSILEGHIENVPTSVPLLRVLVSVFAPIYWTTVLQMAATQNGFSLTQGLFRQESQLEFESGEILRLTHVARGLDAEGILLVDIVINGFVPRILSDLPISLQEFDESYVRTGPGQMYAWSSQSHLQGGAPFPLRCNHTMVYEEGPERQGPLLQLLRVSAISGAYSWTSLSLDFQLTASLILPEDECVSQAPCEHSCQNLMGGFSCACPSGFTISPVSHTCQDIDECDQGSHMCQYNQQCVNTEGGYRCQAQCGPGFKPSVAGTSVDECQESSISPCQQKCLNTLGSFRCACHVGYQLSGSRCLINECTRNVCPAHQQCRNTDGSYQCFDGCPAGMVQVEDGACVVDECQDGSHMCRYSQVCQNTVGGYSCLCPRGYRSQGLGQPCLINECLQVPSPCAHQCRNLPGSFRCLCPPGAALLADGRSCATLERGRVPSNGTRVLARLRPQLVSSLGQPVLTRLSILPEHQGGTLVTGRGCPLGYHSKEGACVVDECQLWKPCQHECRNTLGSFQCLCPLGYQLLPNGRSCKIDECTMQGIQCGPNQMCFNTRGGYQCLDTPCPATCYRACSLDCSPGGAPLLLQYKLLTLPLGIPANHNVIRLSAFSEGGRLQERTTFTILEQGGGGEGGDEAIPVGGPQFGIRDEAGRGIIFTAQPLDSPGLVRLRVQATTFSAQGHITYQSVFIIYISISRYPY</sequence>
<keyword evidence="2" id="KW-0964">Secreted</keyword>
<dbReference type="InterPro" id="IPR049883">
    <property type="entry name" value="NOTCH1_EGF-like"/>
</dbReference>
<accession>A0A3B3QTN8</accession>
<evidence type="ECO:0000256" key="10">
    <source>
        <dbReference type="ARBA" id="ARBA00023180"/>
    </source>
</evidence>
<dbReference type="PROSITE" id="PS01186">
    <property type="entry name" value="EGF_2"/>
    <property type="match status" value="3"/>
</dbReference>
<keyword evidence="16" id="KW-1185">Reference proteome</keyword>
<evidence type="ECO:0000256" key="9">
    <source>
        <dbReference type="ARBA" id="ARBA00023157"/>
    </source>
</evidence>
<keyword evidence="3" id="KW-0272">Extracellular matrix</keyword>
<dbReference type="SMART" id="SM00209">
    <property type="entry name" value="TSP1"/>
    <property type="match status" value="1"/>
</dbReference>
<keyword evidence="4 12" id="KW-0245">EGF-like domain</keyword>
<evidence type="ECO:0000256" key="12">
    <source>
        <dbReference type="PROSITE-ProRule" id="PRU00076"/>
    </source>
</evidence>
<dbReference type="InterPro" id="IPR018097">
    <property type="entry name" value="EGF_Ca-bd_CS"/>
</dbReference>
<dbReference type="InterPro" id="IPR006605">
    <property type="entry name" value="G2_nidogen/fibulin_G2F"/>
</dbReference>
<dbReference type="SUPFAM" id="SSF54511">
    <property type="entry name" value="GFP-like"/>
    <property type="match status" value="1"/>
</dbReference>
<evidence type="ECO:0000256" key="1">
    <source>
        <dbReference type="ARBA" id="ARBA00004498"/>
    </source>
</evidence>
<dbReference type="PROSITE" id="PS50092">
    <property type="entry name" value="TSP1"/>
    <property type="match status" value="1"/>
</dbReference>
<dbReference type="FunFam" id="2.10.25.10:FF:000352">
    <property type="entry name" value="Hemicentin 1"/>
    <property type="match status" value="1"/>
</dbReference>
<feature type="domain" description="EGF-like" evidence="13">
    <location>
        <begin position="351"/>
        <end position="390"/>
    </location>
</feature>
<dbReference type="FunFam" id="2.10.25.10:FF:000010">
    <property type="entry name" value="Pro-epidermal growth factor"/>
    <property type="match status" value="1"/>
</dbReference>
<dbReference type="CDD" id="cd00054">
    <property type="entry name" value="EGF_CA"/>
    <property type="match status" value="7"/>
</dbReference>
<dbReference type="InterPro" id="IPR000742">
    <property type="entry name" value="EGF"/>
</dbReference>
<evidence type="ECO:0000256" key="2">
    <source>
        <dbReference type="ARBA" id="ARBA00022525"/>
    </source>
</evidence>
<evidence type="ECO:0000259" key="14">
    <source>
        <dbReference type="PROSITE" id="PS50993"/>
    </source>
</evidence>
<dbReference type="STRING" id="1676925.ENSPKIP00000009488"/>
<evidence type="ECO:0000256" key="4">
    <source>
        <dbReference type="ARBA" id="ARBA00022536"/>
    </source>
</evidence>
<dbReference type="FunFam" id="2.10.25.10:FF:000210">
    <property type="entry name" value="Hemicentin 1"/>
    <property type="match status" value="1"/>
</dbReference>
<evidence type="ECO:0000256" key="8">
    <source>
        <dbReference type="ARBA" id="ARBA00022837"/>
    </source>
</evidence>
<dbReference type="Gene3D" id="2.40.155.10">
    <property type="entry name" value="Green fluorescent protein"/>
    <property type="match status" value="1"/>
</dbReference>
<dbReference type="InterPro" id="IPR009017">
    <property type="entry name" value="GFP"/>
</dbReference>
<dbReference type="GO" id="GO:0030855">
    <property type="term" value="P:epithelial cell differentiation"/>
    <property type="evidence" value="ECO:0007669"/>
    <property type="project" value="UniProtKB-ARBA"/>
</dbReference>
<dbReference type="Gene3D" id="2.10.25.10">
    <property type="entry name" value="Laminin"/>
    <property type="match status" value="7"/>
</dbReference>
<organism evidence="15 16">
    <name type="scientific">Paramormyrops kingsleyae</name>
    <dbReference type="NCBI Taxonomy" id="1676925"/>
    <lineage>
        <taxon>Eukaryota</taxon>
        <taxon>Metazoa</taxon>
        <taxon>Chordata</taxon>
        <taxon>Craniata</taxon>
        <taxon>Vertebrata</taxon>
        <taxon>Euteleostomi</taxon>
        <taxon>Actinopterygii</taxon>
        <taxon>Neopterygii</taxon>
        <taxon>Teleostei</taxon>
        <taxon>Osteoglossocephala</taxon>
        <taxon>Osteoglossomorpha</taxon>
        <taxon>Osteoglossiformes</taxon>
        <taxon>Mormyridae</taxon>
        <taxon>Paramormyrops</taxon>
    </lineage>
</organism>
<dbReference type="InterPro" id="IPR001881">
    <property type="entry name" value="EGF-like_Ca-bd_dom"/>
</dbReference>
<feature type="domain" description="EGF-like" evidence="13">
    <location>
        <begin position="431"/>
        <end position="466"/>
    </location>
</feature>
<dbReference type="FunFam" id="2.10.25.10:FF:000385">
    <property type="entry name" value="Hemicentin 1"/>
    <property type="match status" value="1"/>
</dbReference>
<dbReference type="SUPFAM" id="SSF57196">
    <property type="entry name" value="EGF/Laminin"/>
    <property type="match status" value="2"/>
</dbReference>
<dbReference type="SMART" id="SM00682">
    <property type="entry name" value="G2F"/>
    <property type="match status" value="1"/>
</dbReference>
<comment type="subcellular location">
    <subcellularLocation>
        <location evidence="1">Secreted</location>
        <location evidence="1">Extracellular space</location>
        <location evidence="1">Extracellular matrix</location>
    </subcellularLocation>
</comment>
<keyword evidence="9 12" id="KW-1015">Disulfide bond</keyword>
<dbReference type="PROSITE" id="PS50993">
    <property type="entry name" value="NIDOGEN_G2"/>
    <property type="match status" value="1"/>
</dbReference>
<feature type="domain" description="EGF-like" evidence="13">
    <location>
        <begin position="269"/>
        <end position="308"/>
    </location>
</feature>
<dbReference type="SUPFAM" id="SSF82895">
    <property type="entry name" value="TSP-1 type 1 repeat"/>
    <property type="match status" value="1"/>
</dbReference>
<proteinExistence type="predicted"/>
<dbReference type="InterPro" id="IPR036383">
    <property type="entry name" value="TSP1_rpt_sf"/>
</dbReference>
<feature type="domain" description="EGF-like" evidence="13">
    <location>
        <begin position="576"/>
        <end position="615"/>
    </location>
</feature>
<evidence type="ECO:0000256" key="11">
    <source>
        <dbReference type="ARBA" id="ARBA00023319"/>
    </source>
</evidence>
<dbReference type="InterPro" id="IPR000152">
    <property type="entry name" value="EGF-type_Asp/Asn_hydroxyl_site"/>
</dbReference>
<keyword evidence="10" id="KW-0325">Glycoprotein</keyword>
<evidence type="ECO:0000256" key="3">
    <source>
        <dbReference type="ARBA" id="ARBA00022530"/>
    </source>
</evidence>
<dbReference type="Ensembl" id="ENSPKIT00000033600.1">
    <property type="protein sequence ID" value="ENSPKIP00000009488.1"/>
    <property type="gene ID" value="ENSPKIG00000024575.1"/>
</dbReference>
<evidence type="ECO:0000313" key="15">
    <source>
        <dbReference type="Ensembl" id="ENSPKIP00000009488.1"/>
    </source>
</evidence>
<dbReference type="FunFam" id="2.20.100.10:FF:000007">
    <property type="entry name" value="Thrombospondin 1"/>
    <property type="match status" value="1"/>
</dbReference>
<protein>
    <recommendedName>
        <fullName evidence="17">Hemicentin 2</fullName>
    </recommendedName>
</protein>
<reference evidence="15" key="1">
    <citation type="submission" date="2025-08" db="UniProtKB">
        <authorList>
            <consortium name="Ensembl"/>
        </authorList>
    </citation>
    <scope>IDENTIFICATION</scope>
</reference>
<dbReference type="PANTHER" id="PTHR24034:SF205">
    <property type="entry name" value="NIDOGEN"/>
    <property type="match status" value="1"/>
</dbReference>
<evidence type="ECO:0000256" key="7">
    <source>
        <dbReference type="ARBA" id="ARBA00022737"/>
    </source>
</evidence>
<dbReference type="AlphaFoldDB" id="A0A3B3QTN8"/>